<dbReference type="InterPro" id="IPR008966">
    <property type="entry name" value="Adhesion_dom_sf"/>
</dbReference>
<comment type="caution">
    <text evidence="1">The sequence shown here is derived from an EMBL/GenBank/DDBJ whole genome shotgun (WGS) entry which is preliminary data.</text>
</comment>
<dbReference type="AlphaFoldDB" id="A0A4S4U7G6"/>
<protein>
    <submittedName>
        <fullName evidence="1">Fimbrial protein</fullName>
    </submittedName>
</protein>
<dbReference type="SUPFAM" id="SSF49401">
    <property type="entry name" value="Bacterial adhesins"/>
    <property type="match status" value="1"/>
</dbReference>
<dbReference type="EMBL" id="SSUJ01000010">
    <property type="protein sequence ID" value="THI29249.1"/>
    <property type="molecule type" value="Genomic_DNA"/>
</dbReference>
<evidence type="ECO:0000313" key="2">
    <source>
        <dbReference type="Proteomes" id="UP000304895"/>
    </source>
</evidence>
<organism evidence="1 2">
    <name type="scientific">Klebsiella pneumoniae subsp. pneumoniae</name>
    <dbReference type="NCBI Taxonomy" id="72407"/>
    <lineage>
        <taxon>Bacteria</taxon>
        <taxon>Pseudomonadati</taxon>
        <taxon>Pseudomonadota</taxon>
        <taxon>Gammaproteobacteria</taxon>
        <taxon>Enterobacterales</taxon>
        <taxon>Enterobacteriaceae</taxon>
        <taxon>Klebsiella/Raoultella group</taxon>
        <taxon>Klebsiella</taxon>
        <taxon>Klebsiella pneumoniae complex</taxon>
    </lineage>
</organism>
<dbReference type="GO" id="GO:0007155">
    <property type="term" value="P:cell adhesion"/>
    <property type="evidence" value="ECO:0007669"/>
    <property type="project" value="InterPro"/>
</dbReference>
<accession>A0A4S4U7G6</accession>
<gene>
    <name evidence="1" type="ORF">E9161_13195</name>
</gene>
<evidence type="ECO:0000313" key="1">
    <source>
        <dbReference type="EMBL" id="THI29249.1"/>
    </source>
</evidence>
<name>A0A4S4U7G6_KLEPN</name>
<proteinExistence type="predicted"/>
<dbReference type="Gene3D" id="2.60.40.1090">
    <property type="entry name" value="Fimbrial-type adhesion domain"/>
    <property type="match status" value="1"/>
</dbReference>
<dbReference type="Proteomes" id="UP000304895">
    <property type="component" value="Unassembled WGS sequence"/>
</dbReference>
<dbReference type="InterPro" id="IPR036937">
    <property type="entry name" value="Adhesion_dom_fimbrial_sf"/>
</dbReference>
<dbReference type="GO" id="GO:0009289">
    <property type="term" value="C:pilus"/>
    <property type="evidence" value="ECO:0007669"/>
    <property type="project" value="InterPro"/>
</dbReference>
<reference evidence="1 2" key="1">
    <citation type="submission" date="2019-04" db="EMBL/GenBank/DDBJ databases">
        <authorList>
            <person name="Fouts D."/>
            <person name="Sutton G."/>
            <person name="Singh I."/>
            <person name="Nguyen K."/>
        </authorList>
    </citation>
    <scope>NUCLEOTIDE SEQUENCE [LARGE SCALE GENOMIC DNA]</scope>
    <source>
        <strain evidence="1 2">55</strain>
    </source>
</reference>
<sequence>MKYFILLIMIFFSTSTLALECHKDSISGSTSELVNIGSVKIPNDVPDGTIVWRSEVLTNNFVCWSTTSKTDEYVYIYTYPEVSGSAAMPEGVAFGIIYDGVDLGTNSDKTQTSLYFTKSEKGSKYAKTLTMSYQIYIKKTANLSSSIVFDTDEIAVFQLDGVGGINNNAGLNYRYTLTGLTNFVALECSANIPEVTDVDFGELKPWNSTGSVITRKDFSLAVSRTCDAPFSLDALFTPTGTVVNNDSVDLGNGALLKIYDPDTGNYLVFNDLTDFVDLTTSKSQTKTYQAVLVSNGEAKTGEFESDIIFTVNYK</sequence>
<dbReference type="RefSeq" id="WP_077254249.1">
    <property type="nucleotide sequence ID" value="NZ_CP009876.1"/>
</dbReference>